<reference evidence="2" key="1">
    <citation type="submission" date="2018-06" db="EMBL/GenBank/DDBJ databases">
        <authorList>
            <person name="Zhirakovskaya E."/>
        </authorList>
    </citation>
    <scope>NUCLEOTIDE SEQUENCE</scope>
</reference>
<sequence>MTQRLVIHNENPQLRLIRQVITELRQGGLIIYPTDSSYALGCLIGNKEAMEQMRRIRQLDNKHNFTLMCRDLSEIAIYAKVSNQAYRLMKSITPGAYTFILKATHEVPRRLQNPKRKTIGLRVPQHTITQSLLQELGEPIMSSTLLMAGDTIPLNDIDDIYDSLHKQVAMIIDGGSCGFDLTTVIDLEEEAPVVMREGKGPLEVLGLQ</sequence>
<dbReference type="InterPro" id="IPR052532">
    <property type="entry name" value="SUA5_domain"/>
</dbReference>
<dbReference type="SUPFAM" id="SSF55821">
    <property type="entry name" value="YrdC/RibB"/>
    <property type="match status" value="1"/>
</dbReference>
<name>A0A3B0YEM5_9ZZZZ</name>
<dbReference type="Gene3D" id="3.90.870.10">
    <property type="entry name" value="DHBP synthase"/>
    <property type="match status" value="1"/>
</dbReference>
<dbReference type="GO" id="GO:0003725">
    <property type="term" value="F:double-stranded RNA binding"/>
    <property type="evidence" value="ECO:0007669"/>
    <property type="project" value="InterPro"/>
</dbReference>
<accession>A0A3B0YEM5</accession>
<dbReference type="AlphaFoldDB" id="A0A3B0YEM5"/>
<evidence type="ECO:0000313" key="2">
    <source>
        <dbReference type="EMBL" id="VAW75230.1"/>
    </source>
</evidence>
<proteinExistence type="predicted"/>
<gene>
    <name evidence="2" type="ORF">MNBD_GAMMA12-895</name>
</gene>
<protein>
    <submittedName>
        <fullName evidence="2">Hypothetical YciO protein, TsaC/YrdC paralog</fullName>
    </submittedName>
</protein>
<dbReference type="NCBIfam" id="TIGR00057">
    <property type="entry name" value="L-threonylcarbamoyladenylate synthase"/>
    <property type="match status" value="1"/>
</dbReference>
<dbReference type="PROSITE" id="PS51163">
    <property type="entry name" value="YRDC"/>
    <property type="match status" value="1"/>
</dbReference>
<dbReference type="EMBL" id="UOFL01000076">
    <property type="protein sequence ID" value="VAW75230.1"/>
    <property type="molecule type" value="Genomic_DNA"/>
</dbReference>
<dbReference type="Pfam" id="PF01300">
    <property type="entry name" value="Sua5_yciO_yrdC"/>
    <property type="match status" value="1"/>
</dbReference>
<feature type="domain" description="YrdC-like" evidence="1">
    <location>
        <begin position="14"/>
        <end position="200"/>
    </location>
</feature>
<dbReference type="PANTHER" id="PTHR42828:SF3">
    <property type="entry name" value="THREONYLCARBAMOYL-AMP SYNTHASE"/>
    <property type="match status" value="1"/>
</dbReference>
<evidence type="ECO:0000259" key="1">
    <source>
        <dbReference type="PROSITE" id="PS51163"/>
    </source>
</evidence>
<dbReference type="PANTHER" id="PTHR42828">
    <property type="entry name" value="DHBP SYNTHASE RIBB-LIKE ALPHA/BETA DOMAIN-CONTAINING PROTEIN"/>
    <property type="match status" value="1"/>
</dbReference>
<organism evidence="2">
    <name type="scientific">hydrothermal vent metagenome</name>
    <dbReference type="NCBI Taxonomy" id="652676"/>
    <lineage>
        <taxon>unclassified sequences</taxon>
        <taxon>metagenomes</taxon>
        <taxon>ecological metagenomes</taxon>
    </lineage>
</organism>
<dbReference type="InterPro" id="IPR006070">
    <property type="entry name" value="Sua5-like_dom"/>
</dbReference>
<dbReference type="InterPro" id="IPR017945">
    <property type="entry name" value="DHBP_synth_RibB-like_a/b_dom"/>
</dbReference>